<dbReference type="EMBL" id="BAABGX010000001">
    <property type="protein sequence ID" value="GAA4302180.1"/>
    <property type="molecule type" value="Genomic_DNA"/>
</dbReference>
<proteinExistence type="predicted"/>
<evidence type="ECO:0008006" key="3">
    <source>
        <dbReference type="Google" id="ProtNLM"/>
    </source>
</evidence>
<organism evidence="1 2">
    <name type="scientific">Nibribacter koreensis</name>
    <dbReference type="NCBI Taxonomy" id="1084519"/>
    <lineage>
        <taxon>Bacteria</taxon>
        <taxon>Pseudomonadati</taxon>
        <taxon>Bacteroidota</taxon>
        <taxon>Cytophagia</taxon>
        <taxon>Cytophagales</taxon>
        <taxon>Hymenobacteraceae</taxon>
        <taxon>Nibribacter</taxon>
    </lineage>
</organism>
<evidence type="ECO:0000313" key="1">
    <source>
        <dbReference type="EMBL" id="GAA4302180.1"/>
    </source>
</evidence>
<name>A0ABP8FEV3_9BACT</name>
<comment type="caution">
    <text evidence="1">The sequence shown here is derived from an EMBL/GenBank/DDBJ whole genome shotgun (WGS) entry which is preliminary data.</text>
</comment>
<reference evidence="2" key="1">
    <citation type="journal article" date="2019" name="Int. J. Syst. Evol. Microbiol.">
        <title>The Global Catalogue of Microorganisms (GCM) 10K type strain sequencing project: providing services to taxonomists for standard genome sequencing and annotation.</title>
        <authorList>
            <consortium name="The Broad Institute Genomics Platform"/>
            <consortium name="The Broad Institute Genome Sequencing Center for Infectious Disease"/>
            <person name="Wu L."/>
            <person name="Ma J."/>
        </authorList>
    </citation>
    <scope>NUCLEOTIDE SEQUENCE [LARGE SCALE GENOMIC DNA]</scope>
    <source>
        <strain evidence="2">JCM 17917</strain>
    </source>
</reference>
<dbReference type="RefSeq" id="WP_345164010.1">
    <property type="nucleotide sequence ID" value="NZ_BAABGX010000001.1"/>
</dbReference>
<protein>
    <recommendedName>
        <fullName evidence="3">STAS/SEC14 domain-containing protein</fullName>
    </recommendedName>
</protein>
<keyword evidence="2" id="KW-1185">Reference proteome</keyword>
<sequence length="134" mass="15435">MMVIANVPFYELSVNKQKNRIYFCAQTTLSAPSQVPDLFQDWQRALQEVDRGFTFLADLSKVDAFPHNLEAMTVQAQKAMVAAGIYQAAEVFTKEEVELRLTQISKLSDYPLNIFDNTQDAERWLDEVMEEKHL</sequence>
<evidence type="ECO:0000313" key="2">
    <source>
        <dbReference type="Proteomes" id="UP001501844"/>
    </source>
</evidence>
<accession>A0ABP8FEV3</accession>
<gene>
    <name evidence="1" type="ORF">GCM10023183_13850</name>
</gene>
<dbReference type="Proteomes" id="UP001501844">
    <property type="component" value="Unassembled WGS sequence"/>
</dbReference>